<gene>
    <name evidence="1" type="ORF">MILVUS5_LOCUS17709</name>
</gene>
<keyword evidence="2" id="KW-1185">Reference proteome</keyword>
<evidence type="ECO:0000313" key="1">
    <source>
        <dbReference type="EMBL" id="CAJ2649662.1"/>
    </source>
</evidence>
<evidence type="ECO:0000313" key="2">
    <source>
        <dbReference type="Proteomes" id="UP001177021"/>
    </source>
</evidence>
<protein>
    <submittedName>
        <fullName evidence="1">Uncharacterized protein</fullName>
    </submittedName>
</protein>
<dbReference type="Proteomes" id="UP001177021">
    <property type="component" value="Unassembled WGS sequence"/>
</dbReference>
<name>A0ACB0JZA2_TRIPR</name>
<accession>A0ACB0JZA2</accession>
<proteinExistence type="predicted"/>
<dbReference type="EMBL" id="CASHSV030000109">
    <property type="protein sequence ID" value="CAJ2649662.1"/>
    <property type="molecule type" value="Genomic_DNA"/>
</dbReference>
<reference evidence="1" key="1">
    <citation type="submission" date="2023-10" db="EMBL/GenBank/DDBJ databases">
        <authorList>
            <person name="Rodriguez Cubillos JULIANA M."/>
            <person name="De Vega J."/>
        </authorList>
    </citation>
    <scope>NUCLEOTIDE SEQUENCE</scope>
</reference>
<comment type="caution">
    <text evidence="1">The sequence shown here is derived from an EMBL/GenBank/DDBJ whole genome shotgun (WGS) entry which is preliminary data.</text>
</comment>
<organism evidence="1 2">
    <name type="scientific">Trifolium pratense</name>
    <name type="common">Red clover</name>
    <dbReference type="NCBI Taxonomy" id="57577"/>
    <lineage>
        <taxon>Eukaryota</taxon>
        <taxon>Viridiplantae</taxon>
        <taxon>Streptophyta</taxon>
        <taxon>Embryophyta</taxon>
        <taxon>Tracheophyta</taxon>
        <taxon>Spermatophyta</taxon>
        <taxon>Magnoliopsida</taxon>
        <taxon>eudicotyledons</taxon>
        <taxon>Gunneridae</taxon>
        <taxon>Pentapetalae</taxon>
        <taxon>rosids</taxon>
        <taxon>fabids</taxon>
        <taxon>Fabales</taxon>
        <taxon>Fabaceae</taxon>
        <taxon>Papilionoideae</taxon>
        <taxon>50 kb inversion clade</taxon>
        <taxon>NPAAA clade</taxon>
        <taxon>Hologalegina</taxon>
        <taxon>IRL clade</taxon>
        <taxon>Trifolieae</taxon>
        <taxon>Trifolium</taxon>
    </lineage>
</organism>
<sequence length="180" mass="20972">MRNLSSLKKEFLRKWIKGLRKYNSQKKNMNLLERKKAIKLSADLAMASTKDKTTLWRKALFANTSTKIDDEQDMSTTSSTPQKKVIRKNSTNSYPLRKRITGRRKILRRNHTKERVEASFIAMRLVKKRTRKLKSLLPGGKFMDDSCLVDETLDYIESLKAQVEVMRCLVTSSELFINQP</sequence>